<protein>
    <submittedName>
        <fullName evidence="1">K(+)-transporting ATPase subunit F</fullName>
    </submittedName>
</protein>
<name>A0ABS2BHK3_9NEIS</name>
<dbReference type="Proteomes" id="UP000809431">
    <property type="component" value="Unassembled WGS sequence"/>
</dbReference>
<evidence type="ECO:0000313" key="2">
    <source>
        <dbReference type="Proteomes" id="UP000809431"/>
    </source>
</evidence>
<organism evidence="1 2">
    <name type="scientific">Jeongeupia naejangsanensis</name>
    <dbReference type="NCBI Taxonomy" id="613195"/>
    <lineage>
        <taxon>Bacteria</taxon>
        <taxon>Pseudomonadati</taxon>
        <taxon>Pseudomonadota</taxon>
        <taxon>Betaproteobacteria</taxon>
        <taxon>Neisseriales</taxon>
        <taxon>Chitinibacteraceae</taxon>
        <taxon>Jeongeupia</taxon>
    </lineage>
</organism>
<dbReference type="NCBIfam" id="TIGR02115">
    <property type="entry name" value="potass_kdpF"/>
    <property type="match status" value="1"/>
</dbReference>
<dbReference type="Pfam" id="PF09604">
    <property type="entry name" value="Potass_KdpF"/>
    <property type="match status" value="1"/>
</dbReference>
<dbReference type="RefSeq" id="WP_203536741.1">
    <property type="nucleotide sequence ID" value="NZ_JAESND010000001.1"/>
</dbReference>
<reference evidence="1 2" key="1">
    <citation type="submission" date="2021-01" db="EMBL/GenBank/DDBJ databases">
        <title>Draft Genome Sequence and Polyhydroxyalkanoate Biosynthetic Potential of Jeongeupia naejangsanensis Type Strain DSM 24253.</title>
        <authorList>
            <person name="Turrini P."/>
            <person name="Artuso I."/>
            <person name="Lugli G.A."/>
            <person name="Frangipani E."/>
            <person name="Ventura M."/>
            <person name="Visca P."/>
        </authorList>
    </citation>
    <scope>NUCLEOTIDE SEQUENCE [LARGE SCALE GENOMIC DNA]</scope>
    <source>
        <strain evidence="1 2">DSM 24253</strain>
    </source>
</reference>
<dbReference type="InterPro" id="IPR011726">
    <property type="entry name" value="KdpF"/>
</dbReference>
<dbReference type="EMBL" id="JAESND010000001">
    <property type="protein sequence ID" value="MBM3115093.1"/>
    <property type="molecule type" value="Genomic_DNA"/>
</dbReference>
<comment type="caution">
    <text evidence="1">The sequence shown here is derived from an EMBL/GenBank/DDBJ whole genome shotgun (WGS) entry which is preliminary data.</text>
</comment>
<keyword evidence="2" id="KW-1185">Reference proteome</keyword>
<proteinExistence type="predicted"/>
<evidence type="ECO:0000313" key="1">
    <source>
        <dbReference type="EMBL" id="MBM3115093.1"/>
    </source>
</evidence>
<sequence length="29" mass="3071">MTAIALLAGAAAIGLLSYLVYALFNPERF</sequence>
<gene>
    <name evidence="1" type="primary">kdpF</name>
    <name evidence="1" type="ORF">JMJ54_04555</name>
</gene>
<accession>A0ABS2BHK3</accession>